<dbReference type="eggNOG" id="KOG1721">
    <property type="taxonomic scope" value="Eukaryota"/>
</dbReference>
<dbReference type="STRING" id="1561998.A0A1I7TXA0"/>
<dbReference type="InterPro" id="IPR036236">
    <property type="entry name" value="Znf_C2H2_sf"/>
</dbReference>
<dbReference type="Gene3D" id="3.30.160.60">
    <property type="entry name" value="Classic Zinc Finger"/>
    <property type="match status" value="1"/>
</dbReference>
<organism evidence="4 5">
    <name type="scientific">Caenorhabditis tropicalis</name>
    <dbReference type="NCBI Taxonomy" id="1561998"/>
    <lineage>
        <taxon>Eukaryota</taxon>
        <taxon>Metazoa</taxon>
        <taxon>Ecdysozoa</taxon>
        <taxon>Nematoda</taxon>
        <taxon>Chromadorea</taxon>
        <taxon>Rhabditida</taxon>
        <taxon>Rhabditina</taxon>
        <taxon>Rhabditomorpha</taxon>
        <taxon>Rhabditoidea</taxon>
        <taxon>Rhabditidae</taxon>
        <taxon>Peloderinae</taxon>
        <taxon>Caenorhabditis</taxon>
    </lineage>
</organism>
<dbReference type="SMART" id="SM00355">
    <property type="entry name" value="ZnF_C2H2"/>
    <property type="match status" value="3"/>
</dbReference>
<dbReference type="AlphaFoldDB" id="A0A1I7TXA0"/>
<keyword evidence="1" id="KW-0863">Zinc-finger</keyword>
<dbReference type="Proteomes" id="UP000095282">
    <property type="component" value="Unplaced"/>
</dbReference>
<dbReference type="PROSITE" id="PS00028">
    <property type="entry name" value="ZINC_FINGER_C2H2_1"/>
    <property type="match status" value="1"/>
</dbReference>
<keyword evidence="4" id="KW-1185">Reference proteome</keyword>
<dbReference type="InterPro" id="IPR013087">
    <property type="entry name" value="Znf_C2H2_type"/>
</dbReference>
<reference evidence="5" key="1">
    <citation type="submission" date="2016-11" db="UniProtKB">
        <authorList>
            <consortium name="WormBaseParasite"/>
        </authorList>
    </citation>
    <scope>IDENTIFICATION</scope>
</reference>
<feature type="compositionally biased region" description="Low complexity" evidence="2">
    <location>
        <begin position="168"/>
        <end position="179"/>
    </location>
</feature>
<evidence type="ECO:0000313" key="5">
    <source>
        <dbReference type="WBParaSite" id="Csp11.Scaffold629.g12720.t1"/>
    </source>
</evidence>
<keyword evidence="1" id="KW-0479">Metal-binding</keyword>
<feature type="domain" description="C2H2-type" evidence="3">
    <location>
        <begin position="20"/>
        <end position="42"/>
    </location>
</feature>
<evidence type="ECO:0000259" key="3">
    <source>
        <dbReference type="PROSITE" id="PS50157"/>
    </source>
</evidence>
<proteinExistence type="predicted"/>
<dbReference type="PROSITE" id="PS50157">
    <property type="entry name" value="ZINC_FINGER_C2H2_2"/>
    <property type="match status" value="1"/>
</dbReference>
<sequence length="308" mass="35433">MPSQKSTGSKKSLVPTEKLFNCHLCGQSFLRGCGLASHLRKHNTGDLSERTEPDSKENEMEGKPSSLTAQAEPEIRKSGRVRRKVTWLDAGYDDEDDESSTMRAPPKKLQKVSKTVCKASKAPRDPKPVATQLVSSSKHKPKKHNILTSSHQPEASQKHEEPIGDQSPENLPENPLVPESGLTDKPFQNNEEPEEAGNRPLKYFLKELAIEESRECADCSYKNNDIVQFRLHRDKHFYGYHNRCSECNYTATHPKFIRKHLFEDHFLQDVKYVEGISSSESEEEEIPVFQIVQEKPKKRRRRRRRDKW</sequence>
<dbReference type="WBParaSite" id="Csp11.Scaffold629.g12720.t1">
    <property type="protein sequence ID" value="Csp11.Scaffold629.g12720.t1"/>
    <property type="gene ID" value="Csp11.Scaffold629.g12720"/>
</dbReference>
<evidence type="ECO:0000256" key="2">
    <source>
        <dbReference type="SAM" id="MobiDB-lite"/>
    </source>
</evidence>
<protein>
    <submittedName>
        <fullName evidence="5">C2H2-type domain-containing protein</fullName>
    </submittedName>
</protein>
<dbReference type="GO" id="GO:0008270">
    <property type="term" value="F:zinc ion binding"/>
    <property type="evidence" value="ECO:0007669"/>
    <property type="project" value="UniProtKB-KW"/>
</dbReference>
<feature type="region of interest" description="Disordered" evidence="2">
    <location>
        <begin position="39"/>
        <end position="198"/>
    </location>
</feature>
<evidence type="ECO:0000256" key="1">
    <source>
        <dbReference type="PROSITE-ProRule" id="PRU00042"/>
    </source>
</evidence>
<keyword evidence="1" id="KW-0862">Zinc</keyword>
<dbReference type="SUPFAM" id="SSF57667">
    <property type="entry name" value="beta-beta-alpha zinc fingers"/>
    <property type="match status" value="1"/>
</dbReference>
<feature type="compositionally biased region" description="Basic and acidic residues" evidence="2">
    <location>
        <begin position="43"/>
        <end position="62"/>
    </location>
</feature>
<evidence type="ECO:0000313" key="4">
    <source>
        <dbReference type="Proteomes" id="UP000095282"/>
    </source>
</evidence>
<name>A0A1I7TXA0_9PELO</name>
<accession>A0A1I7TXA0</accession>
<feature type="compositionally biased region" description="Polar residues" evidence="2">
    <location>
        <begin position="146"/>
        <end position="155"/>
    </location>
</feature>